<proteinExistence type="predicted"/>
<dbReference type="InParanoid" id="D8LIE1"/>
<dbReference type="PROSITE" id="PS50206">
    <property type="entry name" value="RHODANESE_3"/>
    <property type="match status" value="1"/>
</dbReference>
<dbReference type="Pfam" id="PF12368">
    <property type="entry name" value="Rhodanese_C"/>
    <property type="match status" value="1"/>
</dbReference>
<dbReference type="NCBIfam" id="NF001133">
    <property type="entry name" value="PRK00142.1-1"/>
    <property type="match status" value="1"/>
</dbReference>
<dbReference type="Pfam" id="PF00581">
    <property type="entry name" value="Rhodanese"/>
    <property type="match status" value="1"/>
</dbReference>
<dbReference type="Gene3D" id="3.30.70.100">
    <property type="match status" value="1"/>
</dbReference>
<sequence>MVSMACCAAVSSVSLSLLLLKATAFVPGPSLPTRQRAPLPYRGQAAAASSIKDELRCCGREKGTRRRRSRRSPELSRLGAGGGNSPPLEVLRNDNARVRRNLERIRQVERDDTKTIRAITSSALRGKLRLSGRDKRGRVFLPRDPAGGSLETLRRMLKETFPLGDFPVALYVKTSLGEDAQRSMLTSDEGLLGAVAWAEGQGLDLNVFLDVHPDYEEEEAPEWLVDVPDPDSAPEWEMLSFYRFVDIDQPEAFANMLQLAWAPLGVRGRVYVATEGVNAQMAVPCTSTERFERAVEAVEKLAGVYLNKAERRWSGDEFRESPPFPALHVRARKQIVADGLARPLEWSDRSGKVGKELSPEEWHQMMDKEEGATLLDCRNSYESVVGTFDKALPLDTSFFRESWGELERLVGDADRDAPIMTYCTGGIRCVKIAAYLEQEMGFTNVTRLGGGIISYANFAKERGLESKFKGVNYVFDKRMGDKVTGDMLSKCHQCGVPCADHTNCANSCCHARLIQCESCASKYKGCCSRGCDDQRSREDLRASLMRSEREAMGLPPLPTPPLPLDSTPTAAGGAGEAVDDDAQGGVPGSAGLEEATAIRTETLEDEGELLWLVWPFQDPTLNLMFDRAFDEYRDSAPTGDDGSTVEQDSSRMIGIVSRLGGGKRALAVGLGSGGAAGRAGLRRLAEALGEGGELFVVEASYEAASAARGLSLVAQGRGCSVTVLVCDEGEMLQSVTKVVAGADSPKASTEAAAAAVGKDGDVRPDGAAHRSARGGLFDVILLGGGDGVEGAGSVPVREEDRTPSERLDLVMDRRLMKRTGLVLCDPQALGGGRAAARSMVARAAEVKGSVEHARVPGAGPSGGLHVFKWKTYSH</sequence>
<evidence type="ECO:0000256" key="2">
    <source>
        <dbReference type="SAM" id="SignalP"/>
    </source>
</evidence>
<keyword evidence="5" id="KW-1185">Reference proteome</keyword>
<accession>D8LIE1</accession>
<dbReference type="Gene3D" id="3.40.250.10">
    <property type="entry name" value="Rhodanese-like domain"/>
    <property type="match status" value="1"/>
</dbReference>
<evidence type="ECO:0000259" key="3">
    <source>
        <dbReference type="PROSITE" id="PS50206"/>
    </source>
</evidence>
<dbReference type="InterPro" id="IPR001763">
    <property type="entry name" value="Rhodanese-like_dom"/>
</dbReference>
<feature type="region of interest" description="Disordered" evidence="1">
    <location>
        <begin position="550"/>
        <end position="587"/>
    </location>
</feature>
<protein>
    <submittedName>
        <fullName evidence="4">Rhodanese Homology Domain superfamily</fullName>
    </submittedName>
</protein>
<evidence type="ECO:0000313" key="4">
    <source>
        <dbReference type="EMBL" id="CBN79980.1"/>
    </source>
</evidence>
<dbReference type="InterPro" id="IPR036873">
    <property type="entry name" value="Rhodanese-like_dom_sf"/>
</dbReference>
<gene>
    <name evidence="4" type="ORF">Esi_0022_0060</name>
</gene>
<feature type="domain" description="Rhodanese" evidence="3">
    <location>
        <begin position="368"/>
        <end position="464"/>
    </location>
</feature>
<feature type="region of interest" description="Disordered" evidence="1">
    <location>
        <begin position="57"/>
        <end position="90"/>
    </location>
</feature>
<feature type="signal peptide" evidence="2">
    <location>
        <begin position="1"/>
        <end position="24"/>
    </location>
</feature>
<dbReference type="STRING" id="2880.D8LIE1"/>
<dbReference type="Pfam" id="PF17773">
    <property type="entry name" value="UPF0176_N"/>
    <property type="match status" value="1"/>
</dbReference>
<reference evidence="4 5" key="1">
    <citation type="journal article" date="2010" name="Nature">
        <title>The Ectocarpus genome and the independent evolution of multicellularity in brown algae.</title>
        <authorList>
            <person name="Cock J.M."/>
            <person name="Sterck L."/>
            <person name="Rouze P."/>
            <person name="Scornet D."/>
            <person name="Allen A.E."/>
            <person name="Amoutzias G."/>
            <person name="Anthouard V."/>
            <person name="Artiguenave F."/>
            <person name="Aury J.M."/>
            <person name="Badger J.H."/>
            <person name="Beszteri B."/>
            <person name="Billiau K."/>
            <person name="Bonnet E."/>
            <person name="Bothwell J.H."/>
            <person name="Bowler C."/>
            <person name="Boyen C."/>
            <person name="Brownlee C."/>
            <person name="Carrano C.J."/>
            <person name="Charrier B."/>
            <person name="Cho G.Y."/>
            <person name="Coelho S.M."/>
            <person name="Collen J."/>
            <person name="Corre E."/>
            <person name="Da Silva C."/>
            <person name="Delage L."/>
            <person name="Delaroque N."/>
            <person name="Dittami S.M."/>
            <person name="Doulbeau S."/>
            <person name="Elias M."/>
            <person name="Farnham G."/>
            <person name="Gachon C.M."/>
            <person name="Gschloessl B."/>
            <person name="Heesch S."/>
            <person name="Jabbari K."/>
            <person name="Jubin C."/>
            <person name="Kawai H."/>
            <person name="Kimura K."/>
            <person name="Kloareg B."/>
            <person name="Kupper F.C."/>
            <person name="Lang D."/>
            <person name="Le Bail A."/>
            <person name="Leblanc C."/>
            <person name="Lerouge P."/>
            <person name="Lohr M."/>
            <person name="Lopez P.J."/>
            <person name="Martens C."/>
            <person name="Maumus F."/>
            <person name="Michel G."/>
            <person name="Miranda-Saavedra D."/>
            <person name="Morales J."/>
            <person name="Moreau H."/>
            <person name="Motomura T."/>
            <person name="Nagasato C."/>
            <person name="Napoli C.A."/>
            <person name="Nelson D.R."/>
            <person name="Nyvall-Collen P."/>
            <person name="Peters A.F."/>
            <person name="Pommier C."/>
            <person name="Potin P."/>
            <person name="Poulain J."/>
            <person name="Quesneville H."/>
            <person name="Read B."/>
            <person name="Rensing S.A."/>
            <person name="Ritter A."/>
            <person name="Rousvoal S."/>
            <person name="Samanta M."/>
            <person name="Samson G."/>
            <person name="Schroeder D.C."/>
            <person name="Segurens B."/>
            <person name="Strittmatter M."/>
            <person name="Tonon T."/>
            <person name="Tregear J.W."/>
            <person name="Valentin K."/>
            <person name="von Dassow P."/>
            <person name="Yamagishi T."/>
            <person name="Van de Peer Y."/>
            <person name="Wincker P."/>
        </authorList>
    </citation>
    <scope>NUCLEOTIDE SEQUENCE [LARGE SCALE GENOMIC DNA]</scope>
    <source>
        <strain evidence="5">Ec32 / CCAP1310/4</strain>
    </source>
</reference>
<dbReference type="PANTHER" id="PTHR43846:SF1">
    <property type="entry name" value="TRNA URIDINE(34) HYDROXYLASE"/>
    <property type="match status" value="1"/>
</dbReference>
<evidence type="ECO:0000313" key="5">
    <source>
        <dbReference type="Proteomes" id="UP000002630"/>
    </source>
</evidence>
<dbReference type="AlphaFoldDB" id="D8LIE1"/>
<dbReference type="OrthoDB" id="25002at2759"/>
<dbReference type="InterPro" id="IPR040503">
    <property type="entry name" value="TRHO_N"/>
</dbReference>
<keyword evidence="2" id="KW-0732">Signal</keyword>
<feature type="chain" id="PRO_5003117242" evidence="2">
    <location>
        <begin position="25"/>
        <end position="874"/>
    </location>
</feature>
<dbReference type="SUPFAM" id="SSF52821">
    <property type="entry name" value="Rhodanese/Cell cycle control phosphatase"/>
    <property type="match status" value="1"/>
</dbReference>
<dbReference type="InterPro" id="IPR022111">
    <property type="entry name" value="Rhodanese_C"/>
</dbReference>
<dbReference type="PANTHER" id="PTHR43846">
    <property type="entry name" value="UPF0176 PROTEIN YCEA"/>
    <property type="match status" value="1"/>
</dbReference>
<organism evidence="4 5">
    <name type="scientific">Ectocarpus siliculosus</name>
    <name type="common">Brown alga</name>
    <name type="synonym">Conferva siliculosa</name>
    <dbReference type="NCBI Taxonomy" id="2880"/>
    <lineage>
        <taxon>Eukaryota</taxon>
        <taxon>Sar</taxon>
        <taxon>Stramenopiles</taxon>
        <taxon>Ochrophyta</taxon>
        <taxon>PX clade</taxon>
        <taxon>Phaeophyceae</taxon>
        <taxon>Ectocarpales</taxon>
        <taxon>Ectocarpaceae</taxon>
        <taxon>Ectocarpus</taxon>
    </lineage>
</organism>
<dbReference type="eggNOG" id="ENOG502QPZW">
    <property type="taxonomic scope" value="Eukaryota"/>
</dbReference>
<dbReference type="SMART" id="SM00450">
    <property type="entry name" value="RHOD"/>
    <property type="match status" value="1"/>
</dbReference>
<evidence type="ECO:0000256" key="1">
    <source>
        <dbReference type="SAM" id="MobiDB-lite"/>
    </source>
</evidence>
<dbReference type="EMBL" id="FN649760">
    <property type="protein sequence ID" value="CBN79980.1"/>
    <property type="molecule type" value="Genomic_DNA"/>
</dbReference>
<name>D8LIE1_ECTSI</name>
<dbReference type="Proteomes" id="UP000002630">
    <property type="component" value="Unassembled WGS sequence"/>
</dbReference>